<feature type="compositionally biased region" description="Low complexity" evidence="3">
    <location>
        <begin position="354"/>
        <end position="387"/>
    </location>
</feature>
<dbReference type="InterPro" id="IPR050766">
    <property type="entry name" value="Bact_Lucif_Oxidored"/>
</dbReference>
<evidence type="ECO:0000256" key="2">
    <source>
        <dbReference type="ARBA" id="ARBA00023033"/>
    </source>
</evidence>
<accession>A0A7U3UWC1</accession>
<dbReference type="InterPro" id="IPR011251">
    <property type="entry name" value="Luciferase-like_dom"/>
</dbReference>
<dbReference type="EMBL" id="AP018365">
    <property type="protein sequence ID" value="BBB01446.1"/>
    <property type="molecule type" value="Genomic_DNA"/>
</dbReference>
<evidence type="ECO:0000256" key="3">
    <source>
        <dbReference type="SAM" id="MobiDB-lite"/>
    </source>
</evidence>
<gene>
    <name evidence="5" type="ORF">RVR_8867</name>
</gene>
<feature type="region of interest" description="Disordered" evidence="3">
    <location>
        <begin position="342"/>
        <end position="387"/>
    </location>
</feature>
<organism evidence="5 6">
    <name type="scientific">Actinacidiphila reveromycinica</name>
    <dbReference type="NCBI Taxonomy" id="659352"/>
    <lineage>
        <taxon>Bacteria</taxon>
        <taxon>Bacillati</taxon>
        <taxon>Actinomycetota</taxon>
        <taxon>Actinomycetes</taxon>
        <taxon>Kitasatosporales</taxon>
        <taxon>Streptomycetaceae</taxon>
        <taxon>Actinacidiphila</taxon>
    </lineage>
</organism>
<evidence type="ECO:0000256" key="1">
    <source>
        <dbReference type="ARBA" id="ARBA00023002"/>
    </source>
</evidence>
<keyword evidence="1" id="KW-0560">Oxidoreductase</keyword>
<dbReference type="RefSeq" id="WP_202237333.1">
    <property type="nucleotide sequence ID" value="NZ_AP018365.1"/>
</dbReference>
<dbReference type="AlphaFoldDB" id="A0A7U3UWC1"/>
<dbReference type="InterPro" id="IPR036661">
    <property type="entry name" value="Luciferase-like_sf"/>
</dbReference>
<dbReference type="Gene3D" id="3.20.20.30">
    <property type="entry name" value="Luciferase-like domain"/>
    <property type="match status" value="1"/>
</dbReference>
<protein>
    <submittedName>
        <fullName evidence="5">Putative monooxygenase</fullName>
    </submittedName>
</protein>
<dbReference type="Pfam" id="PF00296">
    <property type="entry name" value="Bac_luciferase"/>
    <property type="match status" value="1"/>
</dbReference>
<sequence>MDIGTITFGTLLSDPFTGHRVSQAERLEEVVRSAVLAERLGFSWFTVGEHHFGERDVISAPPVVLAAIAARTSAITLATGTTLVANRDPVLVAEDYATLDLLSGGRLQLIAGASFFPDPYAVFAQPPESKADRKRENLELLLRLWSRDEHEVTWEGAFRPPLDHVRVQPRPYQERPPVWVSGGSRPESVHLAVETGLPMVFGTTARPPRTHVPMFDLYRELWARAGRPAGQARTGAASHVFVADTTARAREQWREYYGNYFRGAKLPAGARPFAFDFDDLVGPGSAICGSPAEVVDKLGRLHELWGHDLHLLSIDIGGIPHGEVARAMELVASDVIPQVASLGADRPTGGTVGGRPSAPATATPAGRATPAVPTAAAAPVEPVGGKA</sequence>
<evidence type="ECO:0000313" key="5">
    <source>
        <dbReference type="EMBL" id="BBB01446.1"/>
    </source>
</evidence>
<keyword evidence="2 5" id="KW-0503">Monooxygenase</keyword>
<reference evidence="5 6" key="2">
    <citation type="journal article" date="2011" name="J. Antibiot.">
        <title>Furaquinocins I and J: novel polyketide isoprenoid hybrid compounds from Streptomyces reveromyceticus SN-593.</title>
        <authorList>
            <person name="Panthee S."/>
            <person name="Takahashi S."/>
            <person name="Takagi H."/>
            <person name="Nogawa T."/>
            <person name="Oowada E."/>
            <person name="Uramoto M."/>
            <person name="Osada H."/>
        </authorList>
    </citation>
    <scope>NUCLEOTIDE SEQUENCE [LARGE SCALE GENOMIC DNA]</scope>
    <source>
        <strain evidence="5 6">SN-593</strain>
    </source>
</reference>
<dbReference type="GO" id="GO:0005829">
    <property type="term" value="C:cytosol"/>
    <property type="evidence" value="ECO:0007669"/>
    <property type="project" value="TreeGrafter"/>
</dbReference>
<evidence type="ECO:0000313" key="6">
    <source>
        <dbReference type="Proteomes" id="UP000595703"/>
    </source>
</evidence>
<dbReference type="GO" id="GO:0004497">
    <property type="term" value="F:monooxygenase activity"/>
    <property type="evidence" value="ECO:0007669"/>
    <property type="project" value="UniProtKB-KW"/>
</dbReference>
<dbReference type="PANTHER" id="PTHR30137">
    <property type="entry name" value="LUCIFERASE-LIKE MONOOXYGENASE"/>
    <property type="match status" value="1"/>
</dbReference>
<name>A0A7U3UWC1_9ACTN</name>
<dbReference type="PANTHER" id="PTHR30137:SF8">
    <property type="entry name" value="BLR5498 PROTEIN"/>
    <property type="match status" value="1"/>
</dbReference>
<reference evidence="5 6" key="1">
    <citation type="journal article" date="2010" name="J. Bacteriol.">
        <title>Biochemical characterization of a novel indole prenyltransferase from Streptomyces sp. SN-593.</title>
        <authorList>
            <person name="Takahashi S."/>
            <person name="Takagi H."/>
            <person name="Toyoda A."/>
            <person name="Uramoto M."/>
            <person name="Nogawa T."/>
            <person name="Ueki M."/>
            <person name="Sakaki Y."/>
            <person name="Osada H."/>
        </authorList>
    </citation>
    <scope>NUCLEOTIDE SEQUENCE [LARGE SCALE GENOMIC DNA]</scope>
    <source>
        <strain evidence="5 6">SN-593</strain>
    </source>
</reference>
<dbReference type="KEGG" id="arev:RVR_8867"/>
<dbReference type="GO" id="GO:0016705">
    <property type="term" value="F:oxidoreductase activity, acting on paired donors, with incorporation or reduction of molecular oxygen"/>
    <property type="evidence" value="ECO:0007669"/>
    <property type="project" value="InterPro"/>
</dbReference>
<proteinExistence type="predicted"/>
<feature type="domain" description="Luciferase-like" evidence="4">
    <location>
        <begin position="7"/>
        <end position="305"/>
    </location>
</feature>
<reference evidence="5 6" key="4">
    <citation type="journal article" date="2020" name="Sci. Rep.">
        <title>beta-carboline chemical signals induce reveromycin production through a LuxR family regulator in Streptomyces sp. SN-593.</title>
        <authorList>
            <person name="Panthee S."/>
            <person name="Kito N."/>
            <person name="Hayashi T."/>
            <person name="Shimizu T."/>
            <person name="Ishikawa J."/>
            <person name="Hamamoto H."/>
            <person name="Osada H."/>
            <person name="Takahashi S."/>
        </authorList>
    </citation>
    <scope>NUCLEOTIDE SEQUENCE [LARGE SCALE GENOMIC DNA]</scope>
    <source>
        <strain evidence="5 6">SN-593</strain>
    </source>
</reference>
<dbReference type="SUPFAM" id="SSF51679">
    <property type="entry name" value="Bacterial luciferase-like"/>
    <property type="match status" value="1"/>
</dbReference>
<reference evidence="5 6" key="3">
    <citation type="journal article" date="2011" name="Nat. Chem. Biol.">
        <title>Reveromycin A biosynthesis uses RevG and RevJ for stereospecific spiroacetal formation.</title>
        <authorList>
            <person name="Takahashi S."/>
            <person name="Toyoda A."/>
            <person name="Sekiyama Y."/>
            <person name="Takagi H."/>
            <person name="Nogawa T."/>
            <person name="Uramoto M."/>
            <person name="Suzuki R."/>
            <person name="Koshino H."/>
            <person name="Kumano T."/>
            <person name="Panthee S."/>
            <person name="Dairi T."/>
            <person name="Ishikawa J."/>
            <person name="Ikeda H."/>
            <person name="Sakaki Y."/>
            <person name="Osada H."/>
        </authorList>
    </citation>
    <scope>NUCLEOTIDE SEQUENCE [LARGE SCALE GENOMIC DNA]</scope>
    <source>
        <strain evidence="5 6">SN-593</strain>
    </source>
</reference>
<dbReference type="Proteomes" id="UP000595703">
    <property type="component" value="Chromosome"/>
</dbReference>
<evidence type="ECO:0000259" key="4">
    <source>
        <dbReference type="Pfam" id="PF00296"/>
    </source>
</evidence>
<keyword evidence="6" id="KW-1185">Reference proteome</keyword>